<dbReference type="SUPFAM" id="SSF46689">
    <property type="entry name" value="Homeodomain-like"/>
    <property type="match status" value="1"/>
</dbReference>
<dbReference type="InterPro" id="IPR001647">
    <property type="entry name" value="HTH_TetR"/>
</dbReference>
<evidence type="ECO:0000313" key="5">
    <source>
        <dbReference type="Proteomes" id="UP000199656"/>
    </source>
</evidence>
<feature type="domain" description="HTH tetR-type" evidence="3">
    <location>
        <begin position="6"/>
        <end position="66"/>
    </location>
</feature>
<evidence type="ECO:0000256" key="2">
    <source>
        <dbReference type="PROSITE-ProRule" id="PRU00335"/>
    </source>
</evidence>
<dbReference type="EMBL" id="FNRL01000003">
    <property type="protein sequence ID" value="SEA15339.1"/>
    <property type="molecule type" value="Genomic_DNA"/>
</dbReference>
<dbReference type="STRING" id="408074.SAMN05660909_00980"/>
<dbReference type="Gene3D" id="1.10.357.10">
    <property type="entry name" value="Tetracycline Repressor, domain 2"/>
    <property type="match status" value="1"/>
</dbReference>
<dbReference type="RefSeq" id="WP_089759252.1">
    <property type="nucleotide sequence ID" value="NZ_BKAT01000002.1"/>
</dbReference>
<sequence length="199" mass="23403">MRTKDENKEIIIREKAIEMIVNEGFDGLSMHKLAKAANISASTIYIYYKNREDLLNKLYAFATDSFMEATLAGFDPESDFETGLWKQWTNRLDHILKYPLLYRFLEQFKNSPLITKQTSLQEDIFRKAMQRFVEHAVCKKEIVELPPEVFWALAYGPFYTLVKFHLDNAAMSGRPFNFNKDMLRLAFRHTMRGIARREA</sequence>
<dbReference type="InterPro" id="IPR009057">
    <property type="entry name" value="Homeodomain-like_sf"/>
</dbReference>
<dbReference type="OrthoDB" id="6430772at2"/>
<evidence type="ECO:0000256" key="1">
    <source>
        <dbReference type="ARBA" id="ARBA00023125"/>
    </source>
</evidence>
<dbReference type="PROSITE" id="PS50977">
    <property type="entry name" value="HTH_TETR_2"/>
    <property type="match status" value="1"/>
</dbReference>
<evidence type="ECO:0000259" key="3">
    <source>
        <dbReference type="PROSITE" id="PS50977"/>
    </source>
</evidence>
<feature type="DNA-binding region" description="H-T-H motif" evidence="2">
    <location>
        <begin position="29"/>
        <end position="48"/>
    </location>
</feature>
<dbReference type="PANTHER" id="PTHR43479">
    <property type="entry name" value="ACREF/ENVCD OPERON REPRESSOR-RELATED"/>
    <property type="match status" value="1"/>
</dbReference>
<evidence type="ECO:0000313" key="4">
    <source>
        <dbReference type="EMBL" id="SEA15339.1"/>
    </source>
</evidence>
<dbReference type="GO" id="GO:0003677">
    <property type="term" value="F:DNA binding"/>
    <property type="evidence" value="ECO:0007669"/>
    <property type="project" value="UniProtKB-UniRule"/>
</dbReference>
<dbReference type="PRINTS" id="PR00455">
    <property type="entry name" value="HTHTETR"/>
</dbReference>
<dbReference type="InterPro" id="IPR050624">
    <property type="entry name" value="HTH-type_Tx_Regulator"/>
</dbReference>
<gene>
    <name evidence="4" type="ORF">SAMN05660909_00980</name>
</gene>
<reference evidence="5" key="1">
    <citation type="submission" date="2016-10" db="EMBL/GenBank/DDBJ databases">
        <authorList>
            <person name="Varghese N."/>
            <person name="Submissions S."/>
        </authorList>
    </citation>
    <scope>NUCLEOTIDE SEQUENCE [LARGE SCALE GENOMIC DNA]</scope>
    <source>
        <strain evidence="5">DSM 23920</strain>
    </source>
</reference>
<protein>
    <submittedName>
        <fullName evidence="4">Transcriptional regulator, TetR family</fullName>
    </submittedName>
</protein>
<dbReference type="PANTHER" id="PTHR43479:SF11">
    <property type="entry name" value="ACREF_ENVCD OPERON REPRESSOR-RELATED"/>
    <property type="match status" value="1"/>
</dbReference>
<proteinExistence type="predicted"/>
<accession>A0A1H3YUV9</accession>
<keyword evidence="5" id="KW-1185">Reference proteome</keyword>
<keyword evidence="1 2" id="KW-0238">DNA-binding</keyword>
<name>A0A1H3YUV9_9BACT</name>
<dbReference type="AlphaFoldDB" id="A0A1H3YUV9"/>
<organism evidence="4 5">
    <name type="scientific">Chitinophaga terrae</name>
    <name type="common">ex Kim and Jung 2007</name>
    <dbReference type="NCBI Taxonomy" id="408074"/>
    <lineage>
        <taxon>Bacteria</taxon>
        <taxon>Pseudomonadati</taxon>
        <taxon>Bacteroidota</taxon>
        <taxon>Chitinophagia</taxon>
        <taxon>Chitinophagales</taxon>
        <taxon>Chitinophagaceae</taxon>
        <taxon>Chitinophaga</taxon>
    </lineage>
</organism>
<dbReference type="Proteomes" id="UP000199656">
    <property type="component" value="Unassembled WGS sequence"/>
</dbReference>
<dbReference type="Pfam" id="PF00440">
    <property type="entry name" value="TetR_N"/>
    <property type="match status" value="1"/>
</dbReference>